<keyword evidence="5 8" id="KW-0378">Hydrolase</keyword>
<dbReference type="PANTHER" id="PTHR21039">
    <property type="entry name" value="HISTIDINOL PHOSPHATASE-RELATED"/>
    <property type="match status" value="1"/>
</dbReference>
<proteinExistence type="inferred from homology"/>
<dbReference type="NCBIfam" id="TIGR01856">
    <property type="entry name" value="hisJ_fam"/>
    <property type="match status" value="1"/>
</dbReference>
<dbReference type="EC" id="3.1.3.15" evidence="3 8"/>
<reference evidence="10 11" key="1">
    <citation type="submission" date="2023-03" db="EMBL/GenBank/DDBJ databases">
        <title>Novel Species.</title>
        <authorList>
            <person name="Ma S."/>
        </authorList>
    </citation>
    <scope>NUCLEOTIDE SEQUENCE [LARGE SCALE GENOMIC DNA]</scope>
    <source>
        <strain evidence="10 11">LIND6LT2</strain>
    </source>
</reference>
<evidence type="ECO:0000256" key="7">
    <source>
        <dbReference type="ARBA" id="ARBA00049158"/>
    </source>
</evidence>
<evidence type="ECO:0000256" key="3">
    <source>
        <dbReference type="ARBA" id="ARBA00013085"/>
    </source>
</evidence>
<evidence type="ECO:0000313" key="10">
    <source>
        <dbReference type="EMBL" id="WZL70054.1"/>
    </source>
</evidence>
<dbReference type="InterPro" id="IPR016195">
    <property type="entry name" value="Pol/histidinol_Pase-like"/>
</dbReference>
<comment type="catalytic activity">
    <reaction evidence="7 8">
        <text>L-histidinol phosphate + H2O = L-histidinol + phosphate</text>
        <dbReference type="Rhea" id="RHEA:14465"/>
        <dbReference type="ChEBI" id="CHEBI:15377"/>
        <dbReference type="ChEBI" id="CHEBI:43474"/>
        <dbReference type="ChEBI" id="CHEBI:57699"/>
        <dbReference type="ChEBI" id="CHEBI:57980"/>
        <dbReference type="EC" id="3.1.3.15"/>
    </reaction>
</comment>
<keyword evidence="4 8" id="KW-0028">Amino-acid biosynthesis</keyword>
<dbReference type="PANTHER" id="PTHR21039:SF0">
    <property type="entry name" value="HISTIDINOL-PHOSPHATASE"/>
    <property type="match status" value="1"/>
</dbReference>
<comment type="similarity">
    <text evidence="2 8">Belongs to the PHP hydrolase family. HisK subfamily.</text>
</comment>
<evidence type="ECO:0000256" key="1">
    <source>
        <dbReference type="ARBA" id="ARBA00004970"/>
    </source>
</evidence>
<dbReference type="InterPro" id="IPR003141">
    <property type="entry name" value="Pol/His_phosphatase_N"/>
</dbReference>
<sequence>MKEVIDMFYADYHVHSSFSSDSSEEMENQIKTAISLGLKQIAFTDHIDYDYPDKAFPFMIDYNQYLKVFDGLKEKYKNQIDMILGVEIGFQPHVVKQIEEVLSQYPFDFVICSTHVCDRLDLYNGDFFKGKNQKNAYLRYFECVLYNVKNFFNYDVYGHIDYINRYGNYENRILSYEDYKDIIDSILKTIIDLGKGIEINTSGFRYGLGYANPQLSILKRYKELGGKIITIGSDAHSSKDIASHFNEAYKLLEAAGISEITLFRNRKPYFVKL</sequence>
<evidence type="ECO:0000256" key="2">
    <source>
        <dbReference type="ARBA" id="ARBA00009152"/>
    </source>
</evidence>
<evidence type="ECO:0000259" key="9">
    <source>
        <dbReference type="SMART" id="SM00481"/>
    </source>
</evidence>
<dbReference type="EMBL" id="CP121687">
    <property type="protein sequence ID" value="WZL70054.1"/>
    <property type="molecule type" value="Genomic_DNA"/>
</dbReference>
<dbReference type="SMART" id="SM00481">
    <property type="entry name" value="POLIIIAc"/>
    <property type="match status" value="1"/>
</dbReference>
<accession>A0ABZ2Y6H5</accession>
<dbReference type="Proteomes" id="UP001486565">
    <property type="component" value="Chromosome"/>
</dbReference>
<keyword evidence="6 8" id="KW-0368">Histidine biosynthesis</keyword>
<keyword evidence="11" id="KW-1185">Reference proteome</keyword>
<dbReference type="SUPFAM" id="SSF89550">
    <property type="entry name" value="PHP domain-like"/>
    <property type="match status" value="1"/>
</dbReference>
<feature type="domain" description="Polymerase/histidinol phosphatase N-terminal" evidence="9">
    <location>
        <begin position="10"/>
        <end position="92"/>
    </location>
</feature>
<dbReference type="InterPro" id="IPR010140">
    <property type="entry name" value="Histidinol_P_phosphatase_HisJ"/>
</dbReference>
<protein>
    <recommendedName>
        <fullName evidence="3 8">Histidinol-phosphatase</fullName>
        <shortName evidence="8">HolPase</shortName>
        <ecNumber evidence="3 8">3.1.3.15</ecNumber>
    </recommendedName>
</protein>
<evidence type="ECO:0000313" key="11">
    <source>
        <dbReference type="Proteomes" id="UP001486565"/>
    </source>
</evidence>
<evidence type="ECO:0000256" key="4">
    <source>
        <dbReference type="ARBA" id="ARBA00022605"/>
    </source>
</evidence>
<dbReference type="RefSeq" id="WP_341877017.1">
    <property type="nucleotide sequence ID" value="NZ_CP121687.1"/>
</dbReference>
<gene>
    <name evidence="10" type="ORF">QBE51_00570</name>
</gene>
<evidence type="ECO:0000256" key="8">
    <source>
        <dbReference type="RuleBase" id="RU366003"/>
    </source>
</evidence>
<name>A0ABZ2Y6H5_9FIRM</name>
<dbReference type="Pfam" id="PF02811">
    <property type="entry name" value="PHP"/>
    <property type="match status" value="1"/>
</dbReference>
<dbReference type="Gene3D" id="3.20.20.140">
    <property type="entry name" value="Metal-dependent hydrolases"/>
    <property type="match status" value="1"/>
</dbReference>
<dbReference type="InterPro" id="IPR004013">
    <property type="entry name" value="PHP_dom"/>
</dbReference>
<evidence type="ECO:0000256" key="6">
    <source>
        <dbReference type="ARBA" id="ARBA00023102"/>
    </source>
</evidence>
<evidence type="ECO:0000256" key="5">
    <source>
        <dbReference type="ARBA" id="ARBA00022801"/>
    </source>
</evidence>
<organism evidence="10 11">
    <name type="scientific">Defluviitalea saccharophila</name>
    <dbReference type="NCBI Taxonomy" id="879970"/>
    <lineage>
        <taxon>Bacteria</taxon>
        <taxon>Bacillati</taxon>
        <taxon>Bacillota</taxon>
        <taxon>Clostridia</taxon>
        <taxon>Lachnospirales</taxon>
        <taxon>Defluviitaleaceae</taxon>
        <taxon>Defluviitalea</taxon>
    </lineage>
</organism>
<comment type="pathway">
    <text evidence="1 8">Amino-acid biosynthesis; L-histidine biosynthesis; L-histidine from 5-phospho-alpha-D-ribose 1-diphosphate: step 8/9.</text>
</comment>